<sequence length="123" mass="13104">MSGGDATVRRLWLLASASLIALIVLCVLWEGWLAPLRPGGSWMTLKALPLMGALFGILRGRRYTYQWTSMLSLLYFTEGVMRAADAAPGGALALAEVVLSVLLFCSTVAYARLTAPSRQGAGG</sequence>
<protein>
    <submittedName>
        <fullName evidence="2">Putative membrane protein</fullName>
    </submittedName>
</protein>
<dbReference type="EMBL" id="SNVV01000019">
    <property type="protein sequence ID" value="TDN47545.1"/>
    <property type="molecule type" value="Genomic_DNA"/>
</dbReference>
<keyword evidence="1" id="KW-0472">Membrane</keyword>
<accession>A0A4R6DR31</accession>
<dbReference type="Proteomes" id="UP000295129">
    <property type="component" value="Unassembled WGS sequence"/>
</dbReference>
<evidence type="ECO:0000313" key="3">
    <source>
        <dbReference type="Proteomes" id="UP000295129"/>
    </source>
</evidence>
<keyword evidence="3" id="KW-1185">Reference proteome</keyword>
<keyword evidence="1" id="KW-0812">Transmembrane</keyword>
<feature type="transmembrane region" description="Helical" evidence="1">
    <location>
        <begin position="90"/>
        <end position="111"/>
    </location>
</feature>
<evidence type="ECO:0000256" key="1">
    <source>
        <dbReference type="SAM" id="Phobius"/>
    </source>
</evidence>
<gene>
    <name evidence="2" type="ORF">C7389_11955</name>
</gene>
<dbReference type="Pfam" id="PF09842">
    <property type="entry name" value="DUF2069"/>
    <property type="match status" value="1"/>
</dbReference>
<comment type="caution">
    <text evidence="2">The sequence shown here is derived from an EMBL/GenBank/DDBJ whole genome shotgun (WGS) entry which is preliminary data.</text>
</comment>
<keyword evidence="1" id="KW-1133">Transmembrane helix</keyword>
<evidence type="ECO:0000313" key="2">
    <source>
        <dbReference type="EMBL" id="TDN47545.1"/>
    </source>
</evidence>
<feature type="transmembrane region" description="Helical" evidence="1">
    <location>
        <begin position="12"/>
        <end position="34"/>
    </location>
</feature>
<proteinExistence type="predicted"/>
<dbReference type="AlphaFoldDB" id="A0A4R6DR31"/>
<dbReference type="InterPro" id="IPR018643">
    <property type="entry name" value="DUF2069_membrane"/>
</dbReference>
<dbReference type="RefSeq" id="WP_133594119.1">
    <property type="nucleotide sequence ID" value="NZ_SNVV01000019.1"/>
</dbReference>
<reference evidence="2 3" key="1">
    <citation type="submission" date="2019-03" db="EMBL/GenBank/DDBJ databases">
        <title>Genomic Encyclopedia of Type Strains, Phase IV (KMG-IV): sequencing the most valuable type-strain genomes for metagenomic binning, comparative biology and taxonomic classification.</title>
        <authorList>
            <person name="Goeker M."/>
        </authorList>
    </citation>
    <scope>NUCLEOTIDE SEQUENCE [LARGE SCALE GENOMIC DNA]</scope>
    <source>
        <strain evidence="2 3">DSM 12121</strain>
    </source>
</reference>
<name>A0A4R6DR31_9RHOO</name>
<feature type="transmembrane region" description="Helical" evidence="1">
    <location>
        <begin position="40"/>
        <end position="58"/>
    </location>
</feature>
<dbReference type="OrthoDB" id="9181360at2"/>
<organism evidence="2 3">
    <name type="scientific">Azoarcus indigens</name>
    <dbReference type="NCBI Taxonomy" id="29545"/>
    <lineage>
        <taxon>Bacteria</taxon>
        <taxon>Pseudomonadati</taxon>
        <taxon>Pseudomonadota</taxon>
        <taxon>Betaproteobacteria</taxon>
        <taxon>Rhodocyclales</taxon>
        <taxon>Zoogloeaceae</taxon>
        <taxon>Azoarcus</taxon>
    </lineage>
</organism>